<accession>A0AAW1N4M2</accession>
<dbReference type="SUPFAM" id="SSF51905">
    <property type="entry name" value="FAD/NAD(P)-binding domain"/>
    <property type="match status" value="1"/>
</dbReference>
<comment type="caution">
    <text evidence="3">The sequence shown here is derived from an EMBL/GenBank/DDBJ whole genome shotgun (WGS) entry which is preliminary data.</text>
</comment>
<name>A0AAW1N4M2_POPJA</name>
<dbReference type="Gene3D" id="3.30.560.10">
    <property type="entry name" value="Glucose Oxidase, domain 3"/>
    <property type="match status" value="1"/>
</dbReference>
<comment type="similarity">
    <text evidence="1">Belongs to the GMC oxidoreductase family.</text>
</comment>
<evidence type="ECO:0000256" key="2">
    <source>
        <dbReference type="SAM" id="SignalP"/>
    </source>
</evidence>
<dbReference type="EMBL" id="JASPKY010000009">
    <property type="protein sequence ID" value="KAK9754153.1"/>
    <property type="molecule type" value="Genomic_DNA"/>
</dbReference>
<feature type="signal peptide" evidence="2">
    <location>
        <begin position="1"/>
        <end position="18"/>
    </location>
</feature>
<sequence length="175" mass="20667">MILRIFFYLLTTLSSLDARNYLQEIVQNATDRFQDGSSKTGKHLFQYYYDSKARPLYDSFDKYHIDNEYDFIVVGSGTAGSVVANRLSEIRHWKILLIEVGPEPTKLNDVPGFGTYFLFTDYNYGFLMERQHDMCLGCVDQRMHWPRMCRSENALATWTSHRRQQHHQLHDARTR</sequence>
<dbReference type="Gene3D" id="3.50.50.60">
    <property type="entry name" value="FAD/NAD(P)-binding domain"/>
    <property type="match status" value="1"/>
</dbReference>
<dbReference type="InterPro" id="IPR036188">
    <property type="entry name" value="FAD/NAD-bd_sf"/>
</dbReference>
<dbReference type="PANTHER" id="PTHR11552:SF208">
    <property type="entry name" value="RE36204P-RELATED"/>
    <property type="match status" value="1"/>
</dbReference>
<dbReference type="InterPro" id="IPR012132">
    <property type="entry name" value="GMC_OxRdtase"/>
</dbReference>
<keyword evidence="2" id="KW-0732">Signal</keyword>
<evidence type="ECO:0000313" key="4">
    <source>
        <dbReference type="Proteomes" id="UP001458880"/>
    </source>
</evidence>
<evidence type="ECO:0000256" key="1">
    <source>
        <dbReference type="ARBA" id="ARBA00010790"/>
    </source>
</evidence>
<organism evidence="3 4">
    <name type="scientific">Popillia japonica</name>
    <name type="common">Japanese beetle</name>
    <dbReference type="NCBI Taxonomy" id="7064"/>
    <lineage>
        <taxon>Eukaryota</taxon>
        <taxon>Metazoa</taxon>
        <taxon>Ecdysozoa</taxon>
        <taxon>Arthropoda</taxon>
        <taxon>Hexapoda</taxon>
        <taxon>Insecta</taxon>
        <taxon>Pterygota</taxon>
        <taxon>Neoptera</taxon>
        <taxon>Endopterygota</taxon>
        <taxon>Coleoptera</taxon>
        <taxon>Polyphaga</taxon>
        <taxon>Scarabaeiformia</taxon>
        <taxon>Scarabaeidae</taxon>
        <taxon>Rutelinae</taxon>
        <taxon>Popillia</taxon>
    </lineage>
</organism>
<dbReference type="GO" id="GO:0050660">
    <property type="term" value="F:flavin adenine dinucleotide binding"/>
    <property type="evidence" value="ECO:0007669"/>
    <property type="project" value="InterPro"/>
</dbReference>
<gene>
    <name evidence="3" type="ORF">QE152_g1707</name>
</gene>
<reference evidence="3 4" key="1">
    <citation type="journal article" date="2024" name="BMC Genomics">
        <title>De novo assembly and annotation of Popillia japonica's genome with initial clues to its potential as an invasive pest.</title>
        <authorList>
            <person name="Cucini C."/>
            <person name="Boschi S."/>
            <person name="Funari R."/>
            <person name="Cardaioli E."/>
            <person name="Iannotti N."/>
            <person name="Marturano G."/>
            <person name="Paoli F."/>
            <person name="Bruttini M."/>
            <person name="Carapelli A."/>
            <person name="Frati F."/>
            <person name="Nardi F."/>
        </authorList>
    </citation>
    <scope>NUCLEOTIDE SEQUENCE [LARGE SCALE GENOMIC DNA]</scope>
    <source>
        <strain evidence="3">DMR45628</strain>
    </source>
</reference>
<dbReference type="AlphaFoldDB" id="A0AAW1N4M2"/>
<feature type="chain" id="PRO_5043385265" evidence="2">
    <location>
        <begin position="19"/>
        <end position="175"/>
    </location>
</feature>
<proteinExistence type="inferred from homology"/>
<evidence type="ECO:0000313" key="3">
    <source>
        <dbReference type="EMBL" id="KAK9754153.1"/>
    </source>
</evidence>
<dbReference type="PANTHER" id="PTHR11552">
    <property type="entry name" value="GLUCOSE-METHANOL-CHOLINE GMC OXIDOREDUCTASE"/>
    <property type="match status" value="1"/>
</dbReference>
<dbReference type="Proteomes" id="UP001458880">
    <property type="component" value="Unassembled WGS sequence"/>
</dbReference>
<keyword evidence="4" id="KW-1185">Reference proteome</keyword>
<dbReference type="GO" id="GO:0016491">
    <property type="term" value="F:oxidoreductase activity"/>
    <property type="evidence" value="ECO:0007669"/>
    <property type="project" value="TreeGrafter"/>
</dbReference>
<protein>
    <submittedName>
        <fullName evidence="3">GMC oxidoreductase</fullName>
    </submittedName>
</protein>